<dbReference type="InterPro" id="IPR012347">
    <property type="entry name" value="Ferritin-like"/>
</dbReference>
<dbReference type="SUPFAM" id="SSF47240">
    <property type="entry name" value="Ferritin-like"/>
    <property type="match status" value="1"/>
</dbReference>
<gene>
    <name evidence="1" type="ORF">GCM10008013_11510</name>
</gene>
<comment type="caution">
    <text evidence="1">The sequence shown here is derived from an EMBL/GenBank/DDBJ whole genome shotgun (WGS) entry which is preliminary data.</text>
</comment>
<dbReference type="Gene3D" id="1.20.1260.10">
    <property type="match status" value="1"/>
</dbReference>
<dbReference type="InterPro" id="IPR009078">
    <property type="entry name" value="Ferritin-like_SF"/>
</dbReference>
<accession>A0ABQ1Y8X8</accession>
<evidence type="ECO:0000313" key="2">
    <source>
        <dbReference type="Proteomes" id="UP000659344"/>
    </source>
</evidence>
<dbReference type="CDD" id="cd00657">
    <property type="entry name" value="Ferritin_like"/>
    <property type="match status" value="1"/>
</dbReference>
<evidence type="ECO:0000313" key="1">
    <source>
        <dbReference type="EMBL" id="GGH16633.1"/>
    </source>
</evidence>
<dbReference type="Proteomes" id="UP000659344">
    <property type="component" value="Unassembled WGS sequence"/>
</dbReference>
<keyword evidence="2" id="KW-1185">Reference proteome</keyword>
<proteinExistence type="predicted"/>
<name>A0ABQ1Y8X8_9BACL</name>
<evidence type="ECO:0008006" key="3">
    <source>
        <dbReference type="Google" id="ProtNLM"/>
    </source>
</evidence>
<organism evidence="1 2">
    <name type="scientific">Paenibacillus segetis</name>
    <dbReference type="NCBI Taxonomy" id="1325360"/>
    <lineage>
        <taxon>Bacteria</taxon>
        <taxon>Bacillati</taxon>
        <taxon>Bacillota</taxon>
        <taxon>Bacilli</taxon>
        <taxon>Bacillales</taxon>
        <taxon>Paenibacillaceae</taxon>
        <taxon>Paenibacillus</taxon>
    </lineage>
</organism>
<sequence length="159" mass="18681">MFSYYPLYYGGRSDTHNQQINYQNSLFLINQSVQGEKNDELFYDELIRMAPTVDQQNIIISIRDDERKHNVMFRDIYRSLTGREVTGISNEEFIKPSSYLEGIQKALFGELSAVEKYREIWKGLPVGPYRDALFEIILDELKHSSKYNYLFTLNSVLSK</sequence>
<protein>
    <recommendedName>
        <fullName evidence="3">Rubrerythrin</fullName>
    </recommendedName>
</protein>
<reference evidence="2" key="1">
    <citation type="journal article" date="2019" name="Int. J. Syst. Evol. Microbiol.">
        <title>The Global Catalogue of Microorganisms (GCM) 10K type strain sequencing project: providing services to taxonomists for standard genome sequencing and annotation.</title>
        <authorList>
            <consortium name="The Broad Institute Genomics Platform"/>
            <consortium name="The Broad Institute Genome Sequencing Center for Infectious Disease"/>
            <person name="Wu L."/>
            <person name="Ma J."/>
        </authorList>
    </citation>
    <scope>NUCLEOTIDE SEQUENCE [LARGE SCALE GENOMIC DNA]</scope>
    <source>
        <strain evidence="2">CGMCC 1.12769</strain>
    </source>
</reference>
<dbReference type="RefSeq" id="WP_188536687.1">
    <property type="nucleotide sequence ID" value="NZ_BMFT01000001.1"/>
</dbReference>
<dbReference type="EMBL" id="BMFT01000001">
    <property type="protein sequence ID" value="GGH16633.1"/>
    <property type="molecule type" value="Genomic_DNA"/>
</dbReference>